<evidence type="ECO:0000256" key="1">
    <source>
        <dbReference type="SAM" id="Coils"/>
    </source>
</evidence>
<evidence type="ECO:0000313" key="3">
    <source>
        <dbReference type="EMBL" id="SVC52671.1"/>
    </source>
</evidence>
<organism evidence="3">
    <name type="scientific">marine metagenome</name>
    <dbReference type="NCBI Taxonomy" id="408172"/>
    <lineage>
        <taxon>unclassified sequences</taxon>
        <taxon>metagenomes</taxon>
        <taxon>ecological metagenomes</taxon>
    </lineage>
</organism>
<keyword evidence="1" id="KW-0175">Coiled coil</keyword>
<proteinExistence type="predicted"/>
<evidence type="ECO:0000256" key="2">
    <source>
        <dbReference type="SAM" id="MobiDB-lite"/>
    </source>
</evidence>
<feature type="region of interest" description="Disordered" evidence="2">
    <location>
        <begin position="1"/>
        <end position="39"/>
    </location>
</feature>
<dbReference type="EMBL" id="UINC01096078">
    <property type="protein sequence ID" value="SVC52671.1"/>
    <property type="molecule type" value="Genomic_DNA"/>
</dbReference>
<feature type="coiled-coil region" evidence="1">
    <location>
        <begin position="51"/>
        <end position="78"/>
    </location>
</feature>
<dbReference type="AlphaFoldDB" id="A0A382MZC2"/>
<protein>
    <submittedName>
        <fullName evidence="3">Uncharacterized protein</fullName>
    </submittedName>
</protein>
<gene>
    <name evidence="3" type="ORF">METZ01_LOCUS305525</name>
</gene>
<sequence>MSDLEREKTEIPCPGGGSPIRTTYGDVAKKSSLKSSRGHEYKFKYSDQSKLRSAFNNLERLQKDLERFSKDHERKMERGQKEFFEAYQNVIGNADILLKR</sequence>
<feature type="compositionally biased region" description="Basic and acidic residues" evidence="2">
    <location>
        <begin position="1"/>
        <end position="10"/>
    </location>
</feature>
<accession>A0A382MZC2</accession>
<name>A0A382MZC2_9ZZZZ</name>
<reference evidence="3" key="1">
    <citation type="submission" date="2018-05" db="EMBL/GenBank/DDBJ databases">
        <authorList>
            <person name="Lanie J.A."/>
            <person name="Ng W.-L."/>
            <person name="Kazmierczak K.M."/>
            <person name="Andrzejewski T.M."/>
            <person name="Davidsen T.M."/>
            <person name="Wayne K.J."/>
            <person name="Tettelin H."/>
            <person name="Glass J.I."/>
            <person name="Rusch D."/>
            <person name="Podicherti R."/>
            <person name="Tsui H.-C.T."/>
            <person name="Winkler M.E."/>
        </authorList>
    </citation>
    <scope>NUCLEOTIDE SEQUENCE</scope>
</reference>